<evidence type="ECO:0000256" key="1">
    <source>
        <dbReference type="SAM" id="SignalP"/>
    </source>
</evidence>
<feature type="signal peptide" evidence="1">
    <location>
        <begin position="1"/>
        <end position="21"/>
    </location>
</feature>
<gene>
    <name evidence="2" type="primary">ORF134358</name>
</gene>
<proteinExistence type="predicted"/>
<dbReference type="EMBL" id="HACG01036080">
    <property type="protein sequence ID" value="CEK82945.1"/>
    <property type="molecule type" value="Transcribed_RNA"/>
</dbReference>
<dbReference type="AlphaFoldDB" id="A0A0B7AST1"/>
<feature type="chain" id="PRO_5002111808" evidence="1">
    <location>
        <begin position="22"/>
        <end position="60"/>
    </location>
</feature>
<evidence type="ECO:0000313" key="2">
    <source>
        <dbReference type="EMBL" id="CEK82945.1"/>
    </source>
</evidence>
<keyword evidence="1" id="KW-0732">Signal</keyword>
<sequence length="60" mass="6721">MRYADISILLILPSHCSLLLSIPMLDGKFARCCTSELVIYNGNRSRFSSVQKIIYPFPAG</sequence>
<organism evidence="2">
    <name type="scientific">Arion vulgaris</name>
    <dbReference type="NCBI Taxonomy" id="1028688"/>
    <lineage>
        <taxon>Eukaryota</taxon>
        <taxon>Metazoa</taxon>
        <taxon>Spiralia</taxon>
        <taxon>Lophotrochozoa</taxon>
        <taxon>Mollusca</taxon>
        <taxon>Gastropoda</taxon>
        <taxon>Heterobranchia</taxon>
        <taxon>Euthyneura</taxon>
        <taxon>Panpulmonata</taxon>
        <taxon>Eupulmonata</taxon>
        <taxon>Stylommatophora</taxon>
        <taxon>Helicina</taxon>
        <taxon>Arionoidea</taxon>
        <taxon>Arionidae</taxon>
        <taxon>Arion</taxon>
    </lineage>
</organism>
<name>A0A0B7AST1_9EUPU</name>
<protein>
    <submittedName>
        <fullName evidence="2">Uncharacterized protein</fullName>
    </submittedName>
</protein>
<accession>A0A0B7AST1</accession>
<reference evidence="2" key="1">
    <citation type="submission" date="2014-12" db="EMBL/GenBank/DDBJ databases">
        <title>Insight into the proteome of Arion vulgaris.</title>
        <authorList>
            <person name="Aradska J."/>
            <person name="Bulat T."/>
            <person name="Smidak R."/>
            <person name="Sarate P."/>
            <person name="Gangsoo J."/>
            <person name="Sialana F."/>
            <person name="Bilban M."/>
            <person name="Lubec G."/>
        </authorList>
    </citation>
    <scope>NUCLEOTIDE SEQUENCE</scope>
    <source>
        <tissue evidence="2">Skin</tissue>
    </source>
</reference>